<name>A0AAW0VSC5_CHEQU</name>
<protein>
    <recommendedName>
        <fullName evidence="10">Alkylglycerol monooxygenase C-terminal domain-containing protein</fullName>
    </recommendedName>
</protein>
<comment type="cofactor">
    <cofactor evidence="1">
        <name>Fe cation</name>
        <dbReference type="ChEBI" id="CHEBI:24875"/>
    </cofactor>
</comment>
<dbReference type="InterPro" id="IPR056853">
    <property type="entry name" value="AGMP_C"/>
</dbReference>
<comment type="subcellular location">
    <subcellularLocation>
        <location evidence="2">Endoplasmic reticulum membrane</location>
        <topology evidence="2">Multi-pass membrane protein</topology>
    </subcellularLocation>
</comment>
<dbReference type="PANTHER" id="PTHR21624">
    <property type="entry name" value="STEROL DESATURASE-RELATED PROTEIN"/>
    <property type="match status" value="1"/>
</dbReference>
<evidence type="ECO:0000256" key="2">
    <source>
        <dbReference type="ARBA" id="ARBA00004477"/>
    </source>
</evidence>
<feature type="transmembrane region" description="Helical" evidence="9">
    <location>
        <begin position="85"/>
        <end position="103"/>
    </location>
</feature>
<keyword evidence="6" id="KW-0560">Oxidoreductase</keyword>
<dbReference type="GO" id="GO:0006643">
    <property type="term" value="P:membrane lipid metabolic process"/>
    <property type="evidence" value="ECO:0007669"/>
    <property type="project" value="TreeGrafter"/>
</dbReference>
<evidence type="ECO:0000313" key="12">
    <source>
        <dbReference type="Proteomes" id="UP001445076"/>
    </source>
</evidence>
<dbReference type="Pfam" id="PF24858">
    <property type="entry name" value="AGMP_C"/>
    <property type="match status" value="1"/>
</dbReference>
<keyword evidence="5 9" id="KW-1133">Transmembrane helix</keyword>
<feature type="transmembrane region" description="Helical" evidence="9">
    <location>
        <begin position="134"/>
        <end position="152"/>
    </location>
</feature>
<keyword evidence="12" id="KW-1185">Reference proteome</keyword>
<keyword evidence="8 9" id="KW-0472">Membrane</keyword>
<evidence type="ECO:0000256" key="7">
    <source>
        <dbReference type="ARBA" id="ARBA00023004"/>
    </source>
</evidence>
<dbReference type="Proteomes" id="UP001445076">
    <property type="component" value="Unassembled WGS sequence"/>
</dbReference>
<dbReference type="AlphaFoldDB" id="A0AAW0VSC5"/>
<reference evidence="11 12" key="1">
    <citation type="journal article" date="2024" name="BMC Genomics">
        <title>Genome assembly of redclaw crayfish (Cherax quadricarinatus) provides insights into its immune adaptation and hypoxia tolerance.</title>
        <authorList>
            <person name="Liu Z."/>
            <person name="Zheng J."/>
            <person name="Li H."/>
            <person name="Fang K."/>
            <person name="Wang S."/>
            <person name="He J."/>
            <person name="Zhou D."/>
            <person name="Weng S."/>
            <person name="Chi M."/>
            <person name="Gu Z."/>
            <person name="He J."/>
            <person name="Li F."/>
            <person name="Wang M."/>
        </authorList>
    </citation>
    <scope>NUCLEOTIDE SEQUENCE [LARGE SCALE GENOMIC DNA]</scope>
    <source>
        <strain evidence="11">ZL_2023a</strain>
    </source>
</reference>
<evidence type="ECO:0000256" key="9">
    <source>
        <dbReference type="SAM" id="Phobius"/>
    </source>
</evidence>
<comment type="caution">
    <text evidence="11">The sequence shown here is derived from an EMBL/GenBank/DDBJ whole genome shotgun (WGS) entry which is preliminary data.</text>
</comment>
<keyword evidence="3 9" id="KW-0812">Transmembrane</keyword>
<evidence type="ECO:0000256" key="6">
    <source>
        <dbReference type="ARBA" id="ARBA00023002"/>
    </source>
</evidence>
<feature type="domain" description="Alkylglycerol monooxygenase C-terminal" evidence="10">
    <location>
        <begin position="57"/>
        <end position="124"/>
    </location>
</feature>
<evidence type="ECO:0000256" key="1">
    <source>
        <dbReference type="ARBA" id="ARBA00001962"/>
    </source>
</evidence>
<evidence type="ECO:0000256" key="3">
    <source>
        <dbReference type="ARBA" id="ARBA00022692"/>
    </source>
</evidence>
<evidence type="ECO:0000259" key="10">
    <source>
        <dbReference type="Pfam" id="PF24858"/>
    </source>
</evidence>
<dbReference type="EMBL" id="JARKIK010001240">
    <property type="protein sequence ID" value="KAK8719838.1"/>
    <property type="molecule type" value="Genomic_DNA"/>
</dbReference>
<keyword evidence="7" id="KW-0408">Iron</keyword>
<evidence type="ECO:0000256" key="4">
    <source>
        <dbReference type="ARBA" id="ARBA00022824"/>
    </source>
</evidence>
<dbReference type="PANTHER" id="PTHR21624:SF1">
    <property type="entry name" value="ALKYLGLYCEROL MONOOXYGENASE"/>
    <property type="match status" value="1"/>
</dbReference>
<evidence type="ECO:0000313" key="11">
    <source>
        <dbReference type="EMBL" id="KAK8719838.1"/>
    </source>
</evidence>
<dbReference type="GO" id="GO:0005789">
    <property type="term" value="C:endoplasmic reticulum membrane"/>
    <property type="evidence" value="ECO:0007669"/>
    <property type="project" value="UniProtKB-SubCell"/>
</dbReference>
<dbReference type="GO" id="GO:0050479">
    <property type="term" value="F:glyceryl-ether monooxygenase activity"/>
    <property type="evidence" value="ECO:0007669"/>
    <property type="project" value="TreeGrafter"/>
</dbReference>
<sequence length="171" mass="19164">MALEKARGMSTWRERLSTLVKGPSWMPGSPWTGWDKDKPDIRGCRVYRKVKASSFTHCYVLMHFLAILTLTNLLIAPLSGTPVEVFVYSMVVVVTLGCIGVVYDDPPYTRLVEVMRCSASLLICLFLPPLVTPIILQLLTSLYVLSLTLWLFNPTSMLPHPSTKLDTSSMK</sequence>
<feature type="transmembrane region" description="Helical" evidence="9">
    <location>
        <begin position="58"/>
        <end position="79"/>
    </location>
</feature>
<keyword evidence="4" id="KW-0256">Endoplasmic reticulum</keyword>
<gene>
    <name evidence="11" type="ORF">OTU49_013745</name>
</gene>
<dbReference type="InterPro" id="IPR051689">
    <property type="entry name" value="Sterol_desaturase/TMEM195"/>
</dbReference>
<evidence type="ECO:0000256" key="5">
    <source>
        <dbReference type="ARBA" id="ARBA00022989"/>
    </source>
</evidence>
<organism evidence="11 12">
    <name type="scientific">Cherax quadricarinatus</name>
    <name type="common">Australian red claw crayfish</name>
    <dbReference type="NCBI Taxonomy" id="27406"/>
    <lineage>
        <taxon>Eukaryota</taxon>
        <taxon>Metazoa</taxon>
        <taxon>Ecdysozoa</taxon>
        <taxon>Arthropoda</taxon>
        <taxon>Crustacea</taxon>
        <taxon>Multicrustacea</taxon>
        <taxon>Malacostraca</taxon>
        <taxon>Eumalacostraca</taxon>
        <taxon>Eucarida</taxon>
        <taxon>Decapoda</taxon>
        <taxon>Pleocyemata</taxon>
        <taxon>Astacidea</taxon>
        <taxon>Parastacoidea</taxon>
        <taxon>Parastacidae</taxon>
        <taxon>Cherax</taxon>
    </lineage>
</organism>
<proteinExistence type="predicted"/>
<evidence type="ECO:0000256" key="8">
    <source>
        <dbReference type="ARBA" id="ARBA00023136"/>
    </source>
</evidence>
<accession>A0AAW0VSC5</accession>